<evidence type="ECO:0000256" key="10">
    <source>
        <dbReference type="SAM" id="Phobius"/>
    </source>
</evidence>
<gene>
    <name evidence="11" type="ORF">SUBVAR_05089</name>
</gene>
<comment type="caution">
    <text evidence="11">The sequence shown here is derived from an EMBL/GenBank/DDBJ whole genome shotgun (WGS) entry which is preliminary data.</text>
</comment>
<evidence type="ECO:0000256" key="6">
    <source>
        <dbReference type="ARBA" id="ARBA00023098"/>
    </source>
</evidence>
<evidence type="ECO:0000256" key="4">
    <source>
        <dbReference type="ARBA" id="ARBA00022692"/>
    </source>
</evidence>
<evidence type="ECO:0000256" key="7">
    <source>
        <dbReference type="ARBA" id="ARBA00023136"/>
    </source>
</evidence>
<feature type="transmembrane region" description="Helical" evidence="10">
    <location>
        <begin position="12"/>
        <end position="38"/>
    </location>
</feature>
<dbReference type="PANTHER" id="PTHR30309:SF0">
    <property type="entry name" value="GLYCEROL-3-PHOSPHATE ACYLTRANSFERASE-RELATED"/>
    <property type="match status" value="1"/>
</dbReference>
<keyword evidence="1" id="KW-1003">Cell membrane</keyword>
<feature type="transmembrane region" description="Helical" evidence="10">
    <location>
        <begin position="148"/>
        <end position="169"/>
    </location>
</feature>
<dbReference type="RefSeq" id="WP_007046489.1">
    <property type="nucleotide sequence ID" value="NZ_GG704769.1"/>
</dbReference>
<evidence type="ECO:0000256" key="2">
    <source>
        <dbReference type="ARBA" id="ARBA00022516"/>
    </source>
</evidence>
<dbReference type="SMART" id="SM01207">
    <property type="entry name" value="G3P_acyltransf"/>
    <property type="match status" value="1"/>
</dbReference>
<keyword evidence="8" id="KW-0594">Phospholipid biosynthesis</keyword>
<reference evidence="11" key="1">
    <citation type="submission" date="2009-12" db="EMBL/GenBank/DDBJ databases">
        <authorList>
            <person name="Weinstock G."/>
            <person name="Sodergren E."/>
            <person name="Clifton S."/>
            <person name="Fulton L."/>
            <person name="Fulton B."/>
            <person name="Courtney L."/>
            <person name="Fronick C."/>
            <person name="Harrison M."/>
            <person name="Strong C."/>
            <person name="Farmer C."/>
            <person name="Delahaunty K."/>
            <person name="Markovic C."/>
            <person name="Hall O."/>
            <person name="Minx P."/>
            <person name="Tomlinson C."/>
            <person name="Mitreva M."/>
            <person name="Nelson J."/>
            <person name="Hou S."/>
            <person name="Wollam A."/>
            <person name="Pepin K.H."/>
            <person name="Johnson M."/>
            <person name="Bhonagiri V."/>
            <person name="Nash W.E."/>
            <person name="Warren W."/>
            <person name="Chinwalla A."/>
            <person name="Mardis E.R."/>
            <person name="Wilson R.K."/>
        </authorList>
    </citation>
    <scope>NUCLEOTIDE SEQUENCE [LARGE SCALE GENOMIC DNA]</scope>
    <source>
        <strain evidence="11">DSM 15176</strain>
    </source>
</reference>
<keyword evidence="9" id="KW-1208">Phospholipid metabolism</keyword>
<keyword evidence="6" id="KW-0443">Lipid metabolism</keyword>
<feature type="transmembrane region" description="Helical" evidence="10">
    <location>
        <begin position="91"/>
        <end position="108"/>
    </location>
</feature>
<evidence type="ECO:0000256" key="3">
    <source>
        <dbReference type="ARBA" id="ARBA00022679"/>
    </source>
</evidence>
<feature type="transmembrane region" description="Helical" evidence="10">
    <location>
        <begin position="58"/>
        <end position="79"/>
    </location>
</feature>
<name>D1PL51_9FIRM</name>
<feature type="transmembrane region" description="Helical" evidence="10">
    <location>
        <begin position="175"/>
        <end position="195"/>
    </location>
</feature>
<dbReference type="STRING" id="411471.SUBVAR_05089"/>
<keyword evidence="2" id="KW-0444">Lipid biosynthesis</keyword>
<evidence type="ECO:0000256" key="5">
    <source>
        <dbReference type="ARBA" id="ARBA00022989"/>
    </source>
</evidence>
<evidence type="ECO:0000313" key="11">
    <source>
        <dbReference type="EMBL" id="EFB76709.1"/>
    </source>
</evidence>
<proteinExistence type="predicted"/>
<dbReference type="EMBL" id="ACBY02000020">
    <property type="protein sequence ID" value="EFB76709.1"/>
    <property type="molecule type" value="Genomic_DNA"/>
</dbReference>
<keyword evidence="7 10" id="KW-0472">Membrane</keyword>
<keyword evidence="4 10" id="KW-0812">Transmembrane</keyword>
<evidence type="ECO:0000256" key="8">
    <source>
        <dbReference type="ARBA" id="ARBA00023209"/>
    </source>
</evidence>
<dbReference type="Proteomes" id="UP000003438">
    <property type="component" value="Unassembled WGS sequence"/>
</dbReference>
<evidence type="ECO:0000313" key="12">
    <source>
        <dbReference type="Proteomes" id="UP000003438"/>
    </source>
</evidence>
<evidence type="ECO:0000256" key="1">
    <source>
        <dbReference type="ARBA" id="ARBA00022475"/>
    </source>
</evidence>
<dbReference type="AlphaFoldDB" id="D1PL51"/>
<keyword evidence="3" id="KW-0808">Transferase</keyword>
<dbReference type="GO" id="GO:0043772">
    <property type="term" value="F:acyl-phosphate glycerol-3-phosphate acyltransferase activity"/>
    <property type="evidence" value="ECO:0007669"/>
    <property type="project" value="InterPro"/>
</dbReference>
<sequence length="205" mass="21484">MPVEQGYLLKVLCLLAGYAFGCFLTAEIVARCLAGVAVRSVGNGEPNVENIARRLGKAAGLAVVAGDILKTVLACWFCYRLAAPELEHVAVLYGGVGAVLGHAFPVWRRGRGGYAALVAATWLVVYLPITGALCCLAGAVATIGTKRWVWGSVLAALLAIPVAFLQFGAQSGSGAVAVLFVLLWQCRTEIFPFGAGGTRSCRKKD</sequence>
<keyword evidence="5 10" id="KW-1133">Transmembrane helix</keyword>
<feature type="transmembrane region" description="Helical" evidence="10">
    <location>
        <begin position="114"/>
        <end position="141"/>
    </location>
</feature>
<dbReference type="HOGENOM" id="CLU_081254_5_0_9"/>
<evidence type="ECO:0000256" key="9">
    <source>
        <dbReference type="ARBA" id="ARBA00023264"/>
    </source>
</evidence>
<dbReference type="GO" id="GO:0005886">
    <property type="term" value="C:plasma membrane"/>
    <property type="evidence" value="ECO:0007669"/>
    <property type="project" value="InterPro"/>
</dbReference>
<protein>
    <submittedName>
        <fullName evidence="11">Acyl-phosphate glycerol 3-phosphate acyltransferase</fullName>
    </submittedName>
</protein>
<accession>D1PL51</accession>
<dbReference type="OrthoDB" id="9777124at2"/>
<keyword evidence="12" id="KW-1185">Reference proteome</keyword>
<dbReference type="GO" id="GO:0008654">
    <property type="term" value="P:phospholipid biosynthetic process"/>
    <property type="evidence" value="ECO:0007669"/>
    <property type="project" value="UniProtKB-KW"/>
</dbReference>
<dbReference type="PANTHER" id="PTHR30309">
    <property type="entry name" value="INNER MEMBRANE PROTEIN YGIH"/>
    <property type="match status" value="1"/>
</dbReference>
<dbReference type="Pfam" id="PF02660">
    <property type="entry name" value="G3P_acyltransf"/>
    <property type="match status" value="1"/>
</dbReference>
<keyword evidence="11" id="KW-0012">Acyltransferase</keyword>
<organism evidence="11 12">
    <name type="scientific">Subdoligranulum variabile DSM 15176</name>
    <dbReference type="NCBI Taxonomy" id="411471"/>
    <lineage>
        <taxon>Bacteria</taxon>
        <taxon>Bacillati</taxon>
        <taxon>Bacillota</taxon>
        <taxon>Clostridia</taxon>
        <taxon>Eubacteriales</taxon>
        <taxon>Oscillospiraceae</taxon>
        <taxon>Subdoligranulum</taxon>
    </lineage>
</organism>
<dbReference type="InterPro" id="IPR003811">
    <property type="entry name" value="G3P_acylTferase_PlsY"/>
</dbReference>
<dbReference type="eggNOG" id="COG0344">
    <property type="taxonomic scope" value="Bacteria"/>
</dbReference>